<protein>
    <submittedName>
        <fullName evidence="1">Uncharacterized protein</fullName>
    </submittedName>
</protein>
<gene>
    <name evidence="1" type="ORF">CJ263_02155</name>
</gene>
<proteinExistence type="predicted"/>
<evidence type="ECO:0000313" key="2">
    <source>
        <dbReference type="Proteomes" id="UP000215244"/>
    </source>
</evidence>
<dbReference type="GO" id="GO:0008654">
    <property type="term" value="P:phospholipid biosynthetic process"/>
    <property type="evidence" value="ECO:0007669"/>
    <property type="project" value="TreeGrafter"/>
</dbReference>
<dbReference type="RefSeq" id="WP_094995755.1">
    <property type="nucleotide sequence ID" value="NZ_BMJL01000001.1"/>
</dbReference>
<dbReference type="GO" id="GO:0004366">
    <property type="term" value="F:glycerol-3-phosphate O-acyltransferase activity"/>
    <property type="evidence" value="ECO:0007669"/>
    <property type="project" value="TreeGrafter"/>
</dbReference>
<dbReference type="PANTHER" id="PTHR31605">
    <property type="entry name" value="GLYCEROL-3-PHOSPHATE O-ACYLTRANSFERASE 1"/>
    <property type="match status" value="1"/>
</dbReference>
<sequence length="347" mass="39857">MKNLLYGMVKVYIRTGLHSYHKKIEVFGLDNVPKGKPVLFLPNHQSALMDVLLIAVDCNRKPYFLTRADVFGKPLLNKIFNFFQMIPVYRIRDGRRSLSKNDEVFDICSKILGNGKSLVMFPEANHNLKRRVRPLSKGFTRIVFRTLQQNPGIDLQIVPVGLNYEDATSFPDSVAVYYGKPISAESLYDATDLKGSENRTKTAVSSALKKLTTHIDTEPDYDRIVAQIESKKHSYLRPEAINAKVKTLMEEGGESDPSSRSKPKINFFKVLIAILNFPVWFLWRFYMKPKVWEPEFMGTLRYATAQIGFTVYYIILFIVISVWMNLTMGFIMVFGIYLLNRILVKLA</sequence>
<dbReference type="PANTHER" id="PTHR31605:SF0">
    <property type="entry name" value="GLYCEROL-3-PHOSPHATE O-ACYLTRANSFERASE 1"/>
    <property type="match status" value="1"/>
</dbReference>
<dbReference type="GO" id="GO:0016287">
    <property type="term" value="F:glycerone-phosphate O-acyltransferase activity"/>
    <property type="evidence" value="ECO:0007669"/>
    <property type="project" value="TreeGrafter"/>
</dbReference>
<dbReference type="InterPro" id="IPR002123">
    <property type="entry name" value="Plipid/glycerol_acylTrfase"/>
</dbReference>
<organism evidence="1 2">
    <name type="scientific">Maribacter cobaltidurans</name>
    <dbReference type="NCBI Taxonomy" id="1178778"/>
    <lineage>
        <taxon>Bacteria</taxon>
        <taxon>Pseudomonadati</taxon>
        <taxon>Bacteroidota</taxon>
        <taxon>Flavobacteriia</taxon>
        <taxon>Flavobacteriales</taxon>
        <taxon>Flavobacteriaceae</taxon>
        <taxon>Maribacter</taxon>
    </lineage>
</organism>
<dbReference type="CDD" id="cd07992">
    <property type="entry name" value="LPLAT_AAK14816-like"/>
    <property type="match status" value="1"/>
</dbReference>
<dbReference type="EMBL" id="CP022957">
    <property type="protein sequence ID" value="ASV29122.1"/>
    <property type="molecule type" value="Genomic_DNA"/>
</dbReference>
<dbReference type="KEGG" id="marb:CJ263_02155"/>
<dbReference type="Pfam" id="PF01553">
    <property type="entry name" value="Acyltransferase"/>
    <property type="match status" value="1"/>
</dbReference>
<dbReference type="SMART" id="SM00563">
    <property type="entry name" value="PlsC"/>
    <property type="match status" value="1"/>
</dbReference>
<accession>A0A223V1B3</accession>
<dbReference type="OrthoDB" id="9806008at2"/>
<dbReference type="AlphaFoldDB" id="A0A223V1B3"/>
<dbReference type="Proteomes" id="UP000215244">
    <property type="component" value="Chromosome"/>
</dbReference>
<keyword evidence="2" id="KW-1185">Reference proteome</keyword>
<name>A0A223V1B3_9FLAO</name>
<dbReference type="SUPFAM" id="SSF69593">
    <property type="entry name" value="Glycerol-3-phosphate (1)-acyltransferase"/>
    <property type="match status" value="1"/>
</dbReference>
<dbReference type="InterPro" id="IPR052744">
    <property type="entry name" value="GPAT/DAPAT"/>
</dbReference>
<evidence type="ECO:0000313" key="1">
    <source>
        <dbReference type="EMBL" id="ASV29122.1"/>
    </source>
</evidence>
<reference evidence="1 2" key="1">
    <citation type="submission" date="2017-08" db="EMBL/GenBank/DDBJ databases">
        <title>The complete genome sequence of Maribacter sp. B1, isolated from deep-sea sediment.</title>
        <authorList>
            <person name="Wu Y.-H."/>
            <person name="Cheng H."/>
            <person name="Xu X.-W."/>
        </authorList>
    </citation>
    <scope>NUCLEOTIDE SEQUENCE [LARGE SCALE GENOMIC DNA]</scope>
    <source>
        <strain evidence="1 2">B1</strain>
    </source>
</reference>